<keyword evidence="3 17" id="KW-0808">Transferase</keyword>
<dbReference type="InterPro" id="IPR004026">
    <property type="entry name" value="Ada_DNA_repair_Zn-bd"/>
</dbReference>
<comment type="catalytic activity">
    <reaction evidence="1">
        <text>a 4-O-methyl-thymidine in DNA + L-cysteinyl-[protein] = a thymidine in DNA + S-methyl-L-cysteinyl-[protein]</text>
        <dbReference type="Rhea" id="RHEA:53428"/>
        <dbReference type="Rhea" id="RHEA-COMP:10131"/>
        <dbReference type="Rhea" id="RHEA-COMP:10132"/>
        <dbReference type="Rhea" id="RHEA-COMP:13555"/>
        <dbReference type="Rhea" id="RHEA-COMP:13556"/>
        <dbReference type="ChEBI" id="CHEBI:29950"/>
        <dbReference type="ChEBI" id="CHEBI:82612"/>
        <dbReference type="ChEBI" id="CHEBI:137386"/>
        <dbReference type="ChEBI" id="CHEBI:137387"/>
        <dbReference type="EC" id="2.1.1.63"/>
    </reaction>
</comment>
<dbReference type="GO" id="GO:0003908">
    <property type="term" value="F:methylated-DNA-[protein]-cysteine S-methyltransferase activity"/>
    <property type="evidence" value="ECO:0007669"/>
    <property type="project" value="UniProtKB-EC"/>
</dbReference>
<evidence type="ECO:0000256" key="14">
    <source>
        <dbReference type="PIRSR" id="PIRSR000409-3"/>
    </source>
</evidence>
<dbReference type="InterPro" id="IPR018060">
    <property type="entry name" value="HTH_AraC"/>
</dbReference>
<keyword evidence="4 14" id="KW-0479">Metal-binding</keyword>
<dbReference type="PROSITE" id="PS00041">
    <property type="entry name" value="HTH_ARAC_FAMILY_1"/>
    <property type="match status" value="1"/>
</dbReference>
<dbReference type="Pfam" id="PF12833">
    <property type="entry name" value="HTH_18"/>
    <property type="match status" value="1"/>
</dbReference>
<keyword evidence="19" id="KW-1185">Reference proteome</keyword>
<dbReference type="PROSITE" id="PS00374">
    <property type="entry name" value="MGMT"/>
    <property type="match status" value="1"/>
</dbReference>
<dbReference type="PANTHER" id="PTHR10815">
    <property type="entry name" value="METHYLATED-DNA--PROTEIN-CYSTEINE METHYLTRANSFERASE"/>
    <property type="match status" value="1"/>
</dbReference>
<dbReference type="Proteomes" id="UP000184123">
    <property type="component" value="Unassembled WGS sequence"/>
</dbReference>
<dbReference type="InterPro" id="IPR036217">
    <property type="entry name" value="MethylDNA_cys_MeTrfase_DNAb"/>
</dbReference>
<evidence type="ECO:0000256" key="12">
    <source>
        <dbReference type="ARBA" id="ARBA00049348"/>
    </source>
</evidence>
<evidence type="ECO:0000256" key="1">
    <source>
        <dbReference type="ARBA" id="ARBA00001286"/>
    </source>
</evidence>
<dbReference type="SUPFAM" id="SSF46767">
    <property type="entry name" value="Methylated DNA-protein cysteine methyltransferase, C-terminal domain"/>
    <property type="match status" value="1"/>
</dbReference>
<keyword evidence="2 17" id="KW-0489">Methyltransferase</keyword>
<dbReference type="CDD" id="cd06445">
    <property type="entry name" value="ATase"/>
    <property type="match status" value="1"/>
</dbReference>
<evidence type="ECO:0000256" key="9">
    <source>
        <dbReference type="ARBA" id="ARBA00023159"/>
    </source>
</evidence>
<dbReference type="GO" id="GO:0008270">
    <property type="term" value="F:zinc ion binding"/>
    <property type="evidence" value="ECO:0007669"/>
    <property type="project" value="InterPro"/>
</dbReference>
<feature type="binding site" evidence="14">
    <location>
        <position position="78"/>
    </location>
    <ligand>
        <name>Zn(2+)</name>
        <dbReference type="ChEBI" id="CHEBI:29105"/>
    </ligand>
</feature>
<dbReference type="RefSeq" id="WP_255320741.1">
    <property type="nucleotide sequence ID" value="NZ_BJXU01000033.1"/>
</dbReference>
<proteinExistence type="predicted"/>
<evidence type="ECO:0000259" key="15">
    <source>
        <dbReference type="PROSITE" id="PS01124"/>
    </source>
</evidence>
<dbReference type="GO" id="GO:0043565">
    <property type="term" value="F:sequence-specific DNA binding"/>
    <property type="evidence" value="ECO:0007669"/>
    <property type="project" value="InterPro"/>
</dbReference>
<dbReference type="PIRSF" id="PIRSF000409">
    <property type="entry name" value="Ada"/>
    <property type="match status" value="1"/>
</dbReference>
<dbReference type="SMART" id="SM00342">
    <property type="entry name" value="HTH_ARAC"/>
    <property type="match status" value="1"/>
</dbReference>
<dbReference type="FunFam" id="1.10.10.10:FF:000410">
    <property type="entry name" value="ADA regulatory protein, putative"/>
    <property type="match status" value="1"/>
</dbReference>
<dbReference type="NCBIfam" id="NF011964">
    <property type="entry name" value="PRK15435.1"/>
    <property type="match status" value="1"/>
</dbReference>
<evidence type="ECO:0000256" key="13">
    <source>
        <dbReference type="PIRSR" id="PIRSR000409-1"/>
    </source>
</evidence>
<keyword evidence="8" id="KW-0238">DNA-binding</keyword>
<comment type="cofactor">
    <cofactor evidence="14">
        <name>Zn(2+)</name>
        <dbReference type="ChEBI" id="CHEBI:29105"/>
    </cofactor>
    <text evidence="14">Binds 1 zinc ion per subunit.</text>
</comment>
<evidence type="ECO:0000256" key="7">
    <source>
        <dbReference type="ARBA" id="ARBA00023015"/>
    </source>
</evidence>
<dbReference type="Proteomes" id="UP000321726">
    <property type="component" value="Unassembled WGS sequence"/>
</dbReference>
<feature type="active site" description="Nucleophile; methyl group acceptor from either O6-methylguanine or O4-methylthymine" evidence="13">
    <location>
        <position position="329"/>
    </location>
</feature>
<dbReference type="InterPro" id="IPR014048">
    <property type="entry name" value="MethylDNA_cys_MeTrfase_DNA-bd"/>
</dbReference>
<dbReference type="Gene3D" id="1.10.10.60">
    <property type="entry name" value="Homeodomain-like"/>
    <property type="match status" value="1"/>
</dbReference>
<dbReference type="NCBIfam" id="TIGR00589">
    <property type="entry name" value="ogt"/>
    <property type="match status" value="1"/>
</dbReference>
<protein>
    <submittedName>
        <fullName evidence="16">AraC family transcriptional regulator</fullName>
    </submittedName>
    <submittedName>
        <fullName evidence="17">DNA-O6-methylguanine--protein-cysteine S-methyltransferase /Transcriptional regulator Ada</fullName>
    </submittedName>
</protein>
<dbReference type="InterPro" id="IPR036388">
    <property type="entry name" value="WH-like_DNA-bd_sf"/>
</dbReference>
<dbReference type="Pfam" id="PF02805">
    <property type="entry name" value="Ada_Zn_binding"/>
    <property type="match status" value="1"/>
</dbReference>
<sequence length="359" mass="38934">MDITMATQRPFDTEQDWRWLAVVQRDASADGTFVYAVLTTGVYCRPSCPSRTAKPENVSFHDNPADAEAAGYRPCKRCAPNSASSDAPITALVERVCRLIEQSDEPLGLPELAERVGLSPSYLHHCFKAITGLTPRAYGRAHQSRRVREALSDPASGITQAIHSAGFRSSGRFYENADAMLGMTPTAWKRGGQDTAILFAVGECSLGSVLVARSERGICAILLGDDPDVLLRDLQDQFPQAELDAGGNGFEEWIAQVVGLIDDPALGMDLPLDIRGTAFQQRVWQALREIPVGATASYTEVAERIGSPAAVRAVARACAANPLAVAIPCHRVVRRDGELSGYRWGVERKRALLDREADA</sequence>
<name>A0A1M7DRZ0_9GAMM</name>
<evidence type="ECO:0000313" key="17">
    <source>
        <dbReference type="EMBL" id="SHL82148.1"/>
    </source>
</evidence>
<reference evidence="17 18" key="1">
    <citation type="submission" date="2016-11" db="EMBL/GenBank/DDBJ databases">
        <authorList>
            <person name="Jaros S."/>
            <person name="Januszkiewicz K."/>
            <person name="Wedrychowicz H."/>
        </authorList>
    </citation>
    <scope>NUCLEOTIDE SEQUENCE [LARGE SCALE GENOMIC DNA]</scope>
    <source>
        <strain evidence="17 18">DSM 4740</strain>
    </source>
</reference>
<gene>
    <name evidence="16" type="ORF">HCU01_09570</name>
    <name evidence="17" type="ORF">SAMN05660971_01452</name>
</gene>
<dbReference type="Gene3D" id="3.30.160.70">
    <property type="entry name" value="Methylated DNA-protein cysteine methyltransferase domain"/>
    <property type="match status" value="1"/>
</dbReference>
<dbReference type="InterPro" id="IPR035451">
    <property type="entry name" value="Ada-like_dom_sf"/>
</dbReference>
<dbReference type="AlphaFoldDB" id="A0A1M7DRZ0"/>
<feature type="binding site" evidence="14">
    <location>
        <position position="48"/>
    </location>
    <ligand>
        <name>Zn(2+)</name>
        <dbReference type="ChEBI" id="CHEBI:29105"/>
    </ligand>
</feature>
<keyword evidence="7" id="KW-0805">Transcription regulation</keyword>
<dbReference type="SUPFAM" id="SSF46689">
    <property type="entry name" value="Homeodomain-like"/>
    <property type="match status" value="1"/>
</dbReference>
<dbReference type="GO" id="GO:0006281">
    <property type="term" value="P:DNA repair"/>
    <property type="evidence" value="ECO:0007669"/>
    <property type="project" value="UniProtKB-KW"/>
</dbReference>
<evidence type="ECO:0000256" key="11">
    <source>
        <dbReference type="ARBA" id="ARBA00023204"/>
    </source>
</evidence>
<dbReference type="GO" id="GO:0003700">
    <property type="term" value="F:DNA-binding transcription factor activity"/>
    <property type="evidence" value="ECO:0007669"/>
    <property type="project" value="InterPro"/>
</dbReference>
<evidence type="ECO:0000256" key="3">
    <source>
        <dbReference type="ARBA" id="ARBA00022679"/>
    </source>
</evidence>
<organism evidence="17 18">
    <name type="scientific">Halomonas cupida</name>
    <dbReference type="NCBI Taxonomy" id="44933"/>
    <lineage>
        <taxon>Bacteria</taxon>
        <taxon>Pseudomonadati</taxon>
        <taxon>Pseudomonadota</taxon>
        <taxon>Gammaproteobacteria</taxon>
        <taxon>Oceanospirillales</taxon>
        <taxon>Halomonadaceae</taxon>
        <taxon>Halomonas</taxon>
    </lineage>
</organism>
<reference evidence="16 19" key="2">
    <citation type="submission" date="2019-07" db="EMBL/GenBank/DDBJ databases">
        <title>Whole genome shotgun sequence of Halomonas cupida NBRC 102219.</title>
        <authorList>
            <person name="Hosoyama A."/>
            <person name="Uohara A."/>
            <person name="Ohji S."/>
            <person name="Ichikawa N."/>
        </authorList>
    </citation>
    <scope>NUCLEOTIDE SEQUENCE [LARGE SCALE GENOMIC DNA]</scope>
    <source>
        <strain evidence="16 19">NBRC 102219</strain>
    </source>
</reference>
<dbReference type="InterPro" id="IPR016221">
    <property type="entry name" value="Bifunct_regulatory_prot_Ada"/>
</dbReference>
<dbReference type="Pfam" id="PF01035">
    <property type="entry name" value="DNA_binding_1"/>
    <property type="match status" value="1"/>
</dbReference>
<dbReference type="PANTHER" id="PTHR10815:SF14">
    <property type="entry name" value="BIFUNCTIONAL TRANSCRIPTIONAL ACTIVATOR_DNA REPAIR ENZYME ADA"/>
    <property type="match status" value="1"/>
</dbReference>
<keyword evidence="6 14" id="KW-0862">Zinc</keyword>
<feature type="domain" description="HTH araC/xylS-type" evidence="15">
    <location>
        <begin position="94"/>
        <end position="191"/>
    </location>
</feature>
<dbReference type="GO" id="GO:0032259">
    <property type="term" value="P:methylation"/>
    <property type="evidence" value="ECO:0007669"/>
    <property type="project" value="UniProtKB-KW"/>
</dbReference>
<evidence type="ECO:0000256" key="6">
    <source>
        <dbReference type="ARBA" id="ARBA00022833"/>
    </source>
</evidence>
<dbReference type="STRING" id="44933.SAMN05660971_01452"/>
<dbReference type="SUPFAM" id="SSF57884">
    <property type="entry name" value="Ada DNA repair protein, N-terminal domain (N-Ada 10)"/>
    <property type="match status" value="1"/>
</dbReference>
<keyword evidence="5" id="KW-0227">DNA damage</keyword>
<evidence type="ECO:0000313" key="16">
    <source>
        <dbReference type="EMBL" id="GEN23008.1"/>
    </source>
</evidence>
<feature type="active site" description="Nucleophile; methyl group acceptor from methylphosphotriester" evidence="13">
    <location>
        <position position="44"/>
    </location>
</feature>
<comment type="catalytic activity">
    <reaction evidence="12">
        <text>a 6-O-methyl-2'-deoxyguanosine in DNA + L-cysteinyl-[protein] = S-methyl-L-cysteinyl-[protein] + a 2'-deoxyguanosine in DNA</text>
        <dbReference type="Rhea" id="RHEA:24000"/>
        <dbReference type="Rhea" id="RHEA-COMP:10131"/>
        <dbReference type="Rhea" id="RHEA-COMP:10132"/>
        <dbReference type="Rhea" id="RHEA-COMP:11367"/>
        <dbReference type="Rhea" id="RHEA-COMP:11368"/>
        <dbReference type="ChEBI" id="CHEBI:29950"/>
        <dbReference type="ChEBI" id="CHEBI:82612"/>
        <dbReference type="ChEBI" id="CHEBI:85445"/>
        <dbReference type="ChEBI" id="CHEBI:85448"/>
        <dbReference type="EC" id="2.1.1.63"/>
    </reaction>
</comment>
<evidence type="ECO:0000256" key="2">
    <source>
        <dbReference type="ARBA" id="ARBA00022603"/>
    </source>
</evidence>
<keyword evidence="9" id="KW-0010">Activator</keyword>
<evidence type="ECO:0000313" key="19">
    <source>
        <dbReference type="Proteomes" id="UP000321726"/>
    </source>
</evidence>
<dbReference type="SUPFAM" id="SSF53155">
    <property type="entry name" value="Methylated DNA-protein cysteine methyltransferase domain"/>
    <property type="match status" value="1"/>
</dbReference>
<dbReference type="InterPro" id="IPR018062">
    <property type="entry name" value="HTH_AraC-typ_CS"/>
</dbReference>
<dbReference type="PROSITE" id="PS01124">
    <property type="entry name" value="HTH_ARAC_FAMILY_2"/>
    <property type="match status" value="1"/>
</dbReference>
<feature type="binding site" evidence="14">
    <location>
        <position position="44"/>
    </location>
    <ligand>
        <name>Zn(2+)</name>
        <dbReference type="ChEBI" id="CHEBI:29105"/>
    </ligand>
</feature>
<keyword evidence="11" id="KW-0234">DNA repair</keyword>
<dbReference type="Gene3D" id="1.10.10.10">
    <property type="entry name" value="Winged helix-like DNA-binding domain superfamily/Winged helix DNA-binding domain"/>
    <property type="match status" value="1"/>
</dbReference>
<keyword evidence="10" id="KW-0804">Transcription</keyword>
<evidence type="ECO:0000256" key="4">
    <source>
        <dbReference type="ARBA" id="ARBA00022723"/>
    </source>
</evidence>
<evidence type="ECO:0000256" key="10">
    <source>
        <dbReference type="ARBA" id="ARBA00023163"/>
    </source>
</evidence>
<dbReference type="Gene3D" id="3.40.10.10">
    <property type="entry name" value="DNA Methylphosphotriester Repair Domain"/>
    <property type="match status" value="1"/>
</dbReference>
<dbReference type="EMBL" id="FRCA01000003">
    <property type="protein sequence ID" value="SHL82148.1"/>
    <property type="molecule type" value="Genomic_DNA"/>
</dbReference>
<dbReference type="InterPro" id="IPR009057">
    <property type="entry name" value="Homeodomain-like_sf"/>
</dbReference>
<dbReference type="InterPro" id="IPR036631">
    <property type="entry name" value="MGMT_N_sf"/>
</dbReference>
<accession>A0A1M7DRZ0</accession>
<evidence type="ECO:0000313" key="18">
    <source>
        <dbReference type="Proteomes" id="UP000184123"/>
    </source>
</evidence>
<evidence type="ECO:0000256" key="8">
    <source>
        <dbReference type="ARBA" id="ARBA00023125"/>
    </source>
</evidence>
<dbReference type="InterPro" id="IPR001497">
    <property type="entry name" value="MethylDNA_cys_MeTrfase_AS"/>
</dbReference>
<feature type="binding site" evidence="14">
    <location>
        <position position="75"/>
    </location>
    <ligand>
        <name>Zn(2+)</name>
        <dbReference type="ChEBI" id="CHEBI:29105"/>
    </ligand>
</feature>
<evidence type="ECO:0000256" key="5">
    <source>
        <dbReference type="ARBA" id="ARBA00022763"/>
    </source>
</evidence>
<dbReference type="EMBL" id="BJXU01000033">
    <property type="protein sequence ID" value="GEN23008.1"/>
    <property type="molecule type" value="Genomic_DNA"/>
</dbReference>